<feature type="region of interest" description="Disordered" evidence="1">
    <location>
        <begin position="74"/>
        <end position="176"/>
    </location>
</feature>
<feature type="compositionally biased region" description="Low complexity" evidence="1">
    <location>
        <begin position="78"/>
        <end position="130"/>
    </location>
</feature>
<sequence>MANLALQERQALTEDEFDWSRSTRKPQIGKLGDAALHDLVGKLGRAREAIRDDATQGDRRHYLEAALRRVRAELQRRAAASEGAEPDAAATEEGSAPPAAPEAAPAEGASAAVLPAAPRVAAAKRQPAARLPRKTAADRRGSGPRKPAAIRTAAPPGTNGVAAPAEPTDETEADEVLTGAKLVQYLTEKAERRAEKVIRAHDKRERLIAAAIEFGGKKALKKARKAEEKLRRAERKARKTARQARRAAAALDD</sequence>
<protein>
    <submittedName>
        <fullName evidence="2">Uncharacterized protein</fullName>
    </submittedName>
</protein>
<keyword evidence="3" id="KW-1185">Reference proteome</keyword>
<feature type="region of interest" description="Disordered" evidence="1">
    <location>
        <begin position="229"/>
        <end position="253"/>
    </location>
</feature>
<dbReference type="RefSeq" id="WP_101499651.1">
    <property type="nucleotide sequence ID" value="NZ_CP025583.1"/>
</dbReference>
<organism evidence="2 3">
    <name type="scientific">Paracoccus jeotgali</name>
    <dbReference type="NCBI Taxonomy" id="2065379"/>
    <lineage>
        <taxon>Bacteria</taxon>
        <taxon>Pseudomonadati</taxon>
        <taxon>Pseudomonadota</taxon>
        <taxon>Alphaproteobacteria</taxon>
        <taxon>Rhodobacterales</taxon>
        <taxon>Paracoccaceae</taxon>
        <taxon>Paracoccus</taxon>
    </lineage>
</organism>
<name>A0A2K9MID9_9RHOB</name>
<evidence type="ECO:0000313" key="3">
    <source>
        <dbReference type="Proteomes" id="UP000234882"/>
    </source>
</evidence>
<feature type="region of interest" description="Disordered" evidence="1">
    <location>
        <begin position="1"/>
        <end position="26"/>
    </location>
</feature>
<evidence type="ECO:0000256" key="1">
    <source>
        <dbReference type="SAM" id="MobiDB-lite"/>
    </source>
</evidence>
<reference evidence="3" key="1">
    <citation type="submission" date="2017-12" db="EMBL/GenBank/DDBJ databases">
        <title>Genomic analysis of Paracoccus sp. CBA4604.</title>
        <authorList>
            <person name="Roh S.W."/>
            <person name="Kim J.Y."/>
            <person name="Kim J.S."/>
        </authorList>
    </citation>
    <scope>NUCLEOTIDE SEQUENCE [LARGE SCALE GENOMIC DNA]</scope>
    <source>
        <strain evidence="3">CBA4604</strain>
    </source>
</reference>
<evidence type="ECO:0000313" key="2">
    <source>
        <dbReference type="EMBL" id="AUM74305.1"/>
    </source>
</evidence>
<dbReference type="EMBL" id="CP025583">
    <property type="protein sequence ID" value="AUM74305.1"/>
    <property type="molecule type" value="Genomic_DNA"/>
</dbReference>
<proteinExistence type="predicted"/>
<dbReference type="AlphaFoldDB" id="A0A2K9MID9"/>
<accession>A0A2K9MID9</accession>
<dbReference type="Proteomes" id="UP000234882">
    <property type="component" value="Chromosome"/>
</dbReference>
<feature type="compositionally biased region" description="Basic residues" evidence="1">
    <location>
        <begin position="232"/>
        <end position="245"/>
    </location>
</feature>
<dbReference type="OrthoDB" id="7210901at2"/>
<gene>
    <name evidence="2" type="ORF">CYR75_08505</name>
</gene>
<dbReference type="KEGG" id="paru:CYR75_08505"/>